<feature type="compositionally biased region" description="Basic and acidic residues" evidence="6">
    <location>
        <begin position="212"/>
        <end position="223"/>
    </location>
</feature>
<dbReference type="RefSeq" id="XP_064676774.1">
    <property type="nucleotide sequence ID" value="XM_064825556.1"/>
</dbReference>
<evidence type="ECO:0000256" key="4">
    <source>
        <dbReference type="ARBA" id="ARBA00023163"/>
    </source>
</evidence>
<evidence type="ECO:0000256" key="3">
    <source>
        <dbReference type="ARBA" id="ARBA00023015"/>
    </source>
</evidence>
<keyword evidence="8" id="KW-1185">Reference proteome</keyword>
<feature type="region of interest" description="Disordered" evidence="6">
    <location>
        <begin position="25"/>
        <end position="125"/>
    </location>
</feature>
<evidence type="ECO:0000313" key="8">
    <source>
        <dbReference type="Proteomes" id="UP001304243"/>
    </source>
</evidence>
<dbReference type="GeneID" id="89949965"/>
<evidence type="ECO:0000256" key="2">
    <source>
        <dbReference type="ARBA" id="ARBA00010239"/>
    </source>
</evidence>
<dbReference type="InterPro" id="IPR006939">
    <property type="entry name" value="SNF5"/>
</dbReference>
<evidence type="ECO:0000313" key="7">
    <source>
        <dbReference type="EMBL" id="KAK4510108.1"/>
    </source>
</evidence>
<sequence length="620" mass="72213">MQSNLNNLQFQQMQILQQQQRLANMMQQKQRGFPPQQLQQQQQQQQQQTWDENSQFNKQQQLLLQQQQQQQQARAAQKDMGMMRTQSIPQPNMIPPKQPVQQQQQQQQQQQPVVPSVSSLAIPTPPENAISVKTEAQQKNLMQYQGRDDAYQDTLNLQHKRHIELAQSKKKSIEIASMERRTRMQHGPAIAFGPGYRGYGNGRTGTTSRIRFPQDNKRRSRTAKRDRFRFPLEALKEQSTKEEVLVPIRIELEHEGYKLRDTFTWNLNESLVTPEQFAEVMCEDLKLPSAAFSYQIARFIRDQIDDYNLNASSMMKDDTEESNEQKLETLDLLAHPEQTEQTEQAEQADKEEVEVNHDKQGVELRTLIKLDITVGNWELVDQFEWDIGYPRNSPEEFAHKLATDLGLSGEFKTAIAHSIREQIHVHIKSLLLVGYEFNNNSIIDDEIRNSFLPHLRNIIRENSSVERFTPSMIELSDAAVARAEKDRMREARRKRRGTRARRGIILPDREPQKTHRTGFAVPPESELTDEQFLQNQLNDPQNNKRSAALKARMNIAAEAANVGDDLIEEAPVQHHHHQQQQQMQGSISFANTIKMNDFQRQVMKQNQMNAWQQHQQQQFR</sequence>
<dbReference type="GO" id="GO:0006338">
    <property type="term" value="P:chromatin remodeling"/>
    <property type="evidence" value="ECO:0007669"/>
    <property type="project" value="InterPro"/>
</dbReference>
<feature type="compositionally biased region" description="Low complexity" evidence="6">
    <location>
        <begin position="59"/>
        <end position="75"/>
    </location>
</feature>
<evidence type="ECO:0000256" key="1">
    <source>
        <dbReference type="ARBA" id="ARBA00004123"/>
    </source>
</evidence>
<comment type="caution">
    <text evidence="7">The sequence shown here is derived from an EMBL/GenBank/DDBJ whole genome shotgun (WGS) entry which is preliminary data.</text>
</comment>
<dbReference type="GO" id="GO:0000228">
    <property type="term" value="C:nuclear chromosome"/>
    <property type="evidence" value="ECO:0007669"/>
    <property type="project" value="InterPro"/>
</dbReference>
<accession>A0AAN7D3N1</accession>
<keyword evidence="3" id="KW-0805">Transcription regulation</keyword>
<feature type="compositionally biased region" description="Low complexity" evidence="6">
    <location>
        <begin position="25"/>
        <end position="48"/>
    </location>
</feature>
<dbReference type="EMBL" id="JASEJX010000034">
    <property type="protein sequence ID" value="KAK4510108.1"/>
    <property type="molecule type" value="Genomic_DNA"/>
</dbReference>
<feature type="region of interest" description="Disordered" evidence="6">
    <location>
        <begin position="336"/>
        <end position="356"/>
    </location>
</feature>
<feature type="region of interest" description="Disordered" evidence="6">
    <location>
        <begin position="188"/>
        <end position="223"/>
    </location>
</feature>
<feature type="compositionally biased region" description="Basic and acidic residues" evidence="6">
    <location>
        <begin position="347"/>
        <end position="356"/>
    </location>
</feature>
<evidence type="ECO:0000256" key="5">
    <source>
        <dbReference type="ARBA" id="ARBA00023242"/>
    </source>
</evidence>
<gene>
    <name evidence="7" type="primary">SSN2_1</name>
    <name evidence="7" type="ORF">ATC70_006279</name>
</gene>
<proteinExistence type="inferred from homology"/>
<protein>
    <submittedName>
        <fullName evidence="7">Mediator of RNA polymerase II transcription subunit 13</fullName>
    </submittedName>
</protein>
<feature type="compositionally biased region" description="Low complexity" evidence="6">
    <location>
        <begin position="99"/>
        <end position="119"/>
    </location>
</feature>
<dbReference type="Proteomes" id="UP001304243">
    <property type="component" value="Unassembled WGS sequence"/>
</dbReference>
<dbReference type="Pfam" id="PF04855">
    <property type="entry name" value="SNF5"/>
    <property type="match status" value="1"/>
</dbReference>
<keyword evidence="5" id="KW-0539">Nucleus</keyword>
<organism evidence="7 8">
    <name type="scientific">Mucor velutinosus</name>
    <dbReference type="NCBI Taxonomy" id="708070"/>
    <lineage>
        <taxon>Eukaryota</taxon>
        <taxon>Fungi</taxon>
        <taxon>Fungi incertae sedis</taxon>
        <taxon>Mucoromycota</taxon>
        <taxon>Mucoromycotina</taxon>
        <taxon>Mucoromycetes</taxon>
        <taxon>Mucorales</taxon>
        <taxon>Mucorineae</taxon>
        <taxon>Mucoraceae</taxon>
        <taxon>Mucor</taxon>
    </lineage>
</organism>
<reference evidence="7 8" key="1">
    <citation type="submission" date="2022-11" db="EMBL/GenBank/DDBJ databases">
        <title>Mucor velutinosus strain NIH1002 WGS.</title>
        <authorList>
            <person name="Subramanian P."/>
            <person name="Mullikin J.C."/>
            <person name="Segre J.A."/>
            <person name="Zelazny A.M."/>
        </authorList>
    </citation>
    <scope>NUCLEOTIDE SEQUENCE [LARGE SCALE GENOMIC DNA]</scope>
    <source>
        <strain evidence="7 8">NIH1002</strain>
    </source>
</reference>
<comment type="subcellular location">
    <subcellularLocation>
        <location evidence="1">Nucleus</location>
    </subcellularLocation>
</comment>
<evidence type="ECO:0000256" key="6">
    <source>
        <dbReference type="SAM" id="MobiDB-lite"/>
    </source>
</evidence>
<name>A0AAN7D3N1_9FUNG</name>
<comment type="similarity">
    <text evidence="2">Belongs to the SNF5 family.</text>
</comment>
<feature type="compositionally biased region" description="Polar residues" evidence="6">
    <location>
        <begin position="49"/>
        <end position="58"/>
    </location>
</feature>
<dbReference type="PANTHER" id="PTHR10019">
    <property type="entry name" value="SNF5"/>
    <property type="match status" value="1"/>
</dbReference>
<dbReference type="AlphaFoldDB" id="A0AAN7D3N1"/>
<keyword evidence="4" id="KW-0804">Transcription</keyword>